<dbReference type="InterPro" id="IPR035994">
    <property type="entry name" value="Nucleoside_phosphorylase_sf"/>
</dbReference>
<evidence type="ECO:0000256" key="1">
    <source>
        <dbReference type="SAM" id="MobiDB-lite"/>
    </source>
</evidence>
<keyword evidence="5" id="KW-1185">Reference proteome</keyword>
<feature type="compositionally biased region" description="Basic and acidic residues" evidence="1">
    <location>
        <begin position="460"/>
        <end position="481"/>
    </location>
</feature>
<feature type="region of interest" description="Disordered" evidence="1">
    <location>
        <begin position="430"/>
        <end position="516"/>
    </location>
</feature>
<proteinExistence type="predicted"/>
<feature type="chain" id="PRO_5025494975" description="DED domain-containing protein" evidence="2">
    <location>
        <begin position="38"/>
        <end position="1033"/>
    </location>
</feature>
<feature type="region of interest" description="Disordered" evidence="1">
    <location>
        <begin position="161"/>
        <end position="184"/>
    </location>
</feature>
<evidence type="ECO:0000259" key="3">
    <source>
        <dbReference type="PROSITE" id="PS50168"/>
    </source>
</evidence>
<accession>A0A6A4X2S6</accession>
<dbReference type="GO" id="GO:0009116">
    <property type="term" value="P:nucleoside metabolic process"/>
    <property type="evidence" value="ECO:0007669"/>
    <property type="project" value="InterPro"/>
</dbReference>
<comment type="caution">
    <text evidence="4">The sequence shown here is derived from an EMBL/GenBank/DDBJ whole genome shotgun (WGS) entry which is preliminary data.</text>
</comment>
<dbReference type="Pfam" id="PF22979">
    <property type="entry name" value="HTH_69"/>
    <property type="match status" value="1"/>
</dbReference>
<keyword evidence="2" id="KW-0732">Signal</keyword>
<gene>
    <name evidence="4" type="ORF">FJT64_015897</name>
</gene>
<feature type="domain" description="DED" evidence="3">
    <location>
        <begin position="302"/>
        <end position="380"/>
    </location>
</feature>
<dbReference type="AlphaFoldDB" id="A0A6A4X2S6"/>
<dbReference type="SUPFAM" id="SSF53167">
    <property type="entry name" value="Purine and uridine phosphorylases"/>
    <property type="match status" value="1"/>
</dbReference>
<dbReference type="PANTHER" id="PTHR47705">
    <property type="entry name" value="AGAP000321-PA"/>
    <property type="match status" value="1"/>
</dbReference>
<dbReference type="GO" id="GO:0042981">
    <property type="term" value="P:regulation of apoptotic process"/>
    <property type="evidence" value="ECO:0007669"/>
    <property type="project" value="InterPro"/>
</dbReference>
<feature type="signal peptide" evidence="2">
    <location>
        <begin position="1"/>
        <end position="37"/>
    </location>
</feature>
<dbReference type="InterPro" id="IPR001875">
    <property type="entry name" value="DED_dom"/>
</dbReference>
<dbReference type="GO" id="GO:0003824">
    <property type="term" value="F:catalytic activity"/>
    <property type="evidence" value="ECO:0007669"/>
    <property type="project" value="InterPro"/>
</dbReference>
<name>A0A6A4X2S6_AMPAM</name>
<dbReference type="OrthoDB" id="1577640at2759"/>
<organism evidence="4 5">
    <name type="scientific">Amphibalanus amphitrite</name>
    <name type="common">Striped barnacle</name>
    <name type="synonym">Balanus amphitrite</name>
    <dbReference type="NCBI Taxonomy" id="1232801"/>
    <lineage>
        <taxon>Eukaryota</taxon>
        <taxon>Metazoa</taxon>
        <taxon>Ecdysozoa</taxon>
        <taxon>Arthropoda</taxon>
        <taxon>Crustacea</taxon>
        <taxon>Multicrustacea</taxon>
        <taxon>Cirripedia</taxon>
        <taxon>Thoracica</taxon>
        <taxon>Thoracicalcarea</taxon>
        <taxon>Balanomorpha</taxon>
        <taxon>Balanoidea</taxon>
        <taxon>Balanidae</taxon>
        <taxon>Amphibalaninae</taxon>
        <taxon>Amphibalanus</taxon>
    </lineage>
</organism>
<protein>
    <recommendedName>
        <fullName evidence="3">DED domain-containing protein</fullName>
    </recommendedName>
</protein>
<evidence type="ECO:0000313" key="4">
    <source>
        <dbReference type="EMBL" id="KAF0313585.1"/>
    </source>
</evidence>
<dbReference type="InterPro" id="IPR055121">
    <property type="entry name" value="HTH_69"/>
</dbReference>
<dbReference type="Proteomes" id="UP000440578">
    <property type="component" value="Unassembled WGS sequence"/>
</dbReference>
<evidence type="ECO:0000256" key="2">
    <source>
        <dbReference type="SAM" id="SignalP"/>
    </source>
</evidence>
<dbReference type="EMBL" id="VIIS01000079">
    <property type="protein sequence ID" value="KAF0313585.1"/>
    <property type="molecule type" value="Genomic_DNA"/>
</dbReference>
<feature type="compositionally biased region" description="Pro residues" evidence="1">
    <location>
        <begin position="504"/>
        <end position="513"/>
    </location>
</feature>
<sequence length="1033" mass="113214">MEVFRTLAGTRPMGAAAVVPVVLLAVLLLPAPSNVGAEEPAANVTVHAASLRPLHRQRRFVCMNYPACCYPSDTCGFFCPVCPSGRAGRAAPSPPPVAPVPPLQRLVRSGELSRQEAAALEALAAGRSPPPQRTLRLGALRTLVAGGQLTQREATSLELAAEQQRNRARSAPPPAAGAPSAPGGPLVALLARLEPLQQQFQQTLRLTRQTSTGPESPVGRAARDVVDMADPATERIVMTPLPKRENTSSILIERVAAPAADADGAASSDVHVAGGDHRGIVVNKSRKTADMASLPPAQLTLEFKVFLVSADTSLHTQESRTLRFWFKEYVPEQEQARYAQEFFKELVSPLDFPRDYVGFITKIMKLMQTKYVDLRRVSLELTLLGESVSAPVRPNGVSWYPRYQYQYPRYRYQYAREYQTRLRPLRSAVGPRLSAADREQPSVENSQPADTGKMVPADDSQQKDRTDSKEQKERVETKGEEVTALLKSPVERTTGCLSAGRGSPEPPQRPPPALQRARSLPAAGTGRLHFREAARAQLYRELYRNYRRRQRLTRAAAAAAGAGAAAEPAGPPARRSVAVETVLTDSLETVARRERLLQLEEDILEQLLFLLPHSLSARLYNVSPEEGHANGEVELTEAKVLEIIEQSYPNPVTVQQMAKQTYRAEEEVQLHLAALTERGSVRPLESGGYTRVQENDTAVTVVKQMPTVVSAQQPTIAIITANYCEKLAVDAMIVNKETFVRFTTVGESNVYTLGNIGAHRVVSTKLPTVGHTRGAVIAAGSSTTRLLGCFQGVEYVFLVGVGGGVPHYTDYSKHVRLGDVVVAAPTPGQRFIYLHCERASELDAGAYEFETKSWGPPQLDLQKIAELLRQQGEEHPDAAPWLKYMSDGQQRLLEQDAAFQRPPDDTDKLYMAIGDKDVIEVAHPAPADCTTNLRERGRPMIHLGPVASGRQVVGHEQMRQEFSSQVGILAYDAEFDSVVESIYGNRKDNYIFIRGIADYKDGTRGREWQPYASLAAASFMKAVICAMDPPKGT</sequence>
<evidence type="ECO:0000313" key="5">
    <source>
        <dbReference type="Proteomes" id="UP000440578"/>
    </source>
</evidence>
<dbReference type="PROSITE" id="PS50168">
    <property type="entry name" value="DED"/>
    <property type="match status" value="1"/>
</dbReference>
<reference evidence="4 5" key="1">
    <citation type="submission" date="2019-07" db="EMBL/GenBank/DDBJ databases">
        <title>Draft genome assembly of a fouling barnacle, Amphibalanus amphitrite (Darwin, 1854): The first reference genome for Thecostraca.</title>
        <authorList>
            <person name="Kim W."/>
        </authorList>
    </citation>
    <scope>NUCLEOTIDE SEQUENCE [LARGE SCALE GENOMIC DNA]</scope>
    <source>
        <strain evidence="4">SNU_AA5</strain>
        <tissue evidence="4">Soma without cirri and trophi</tissue>
    </source>
</reference>
<dbReference type="Gene3D" id="3.40.50.1580">
    <property type="entry name" value="Nucleoside phosphorylase domain"/>
    <property type="match status" value="1"/>
</dbReference>
<dbReference type="PANTHER" id="PTHR47705:SF1">
    <property type="entry name" value="PNP_UDP_1 DOMAIN-CONTAINING PROTEIN"/>
    <property type="match status" value="1"/>
</dbReference>